<dbReference type="EMBL" id="OC322628">
    <property type="protein sequence ID" value="CAD7412062.1"/>
    <property type="molecule type" value="Genomic_DNA"/>
</dbReference>
<evidence type="ECO:0000256" key="1">
    <source>
        <dbReference type="SAM" id="MobiDB-lite"/>
    </source>
</evidence>
<name>A0A7R9DE66_TIMCR</name>
<dbReference type="Pfam" id="PF15377">
    <property type="entry name" value="DUF4604"/>
    <property type="match status" value="1"/>
</dbReference>
<reference evidence="3" key="1">
    <citation type="submission" date="2020-11" db="EMBL/GenBank/DDBJ databases">
        <authorList>
            <person name="Tran Van P."/>
        </authorList>
    </citation>
    <scope>NUCLEOTIDE SEQUENCE</scope>
</reference>
<gene>
    <name evidence="3" type="ORF">TCEB3V08_LOCUS11221</name>
</gene>
<protein>
    <recommendedName>
        <fullName evidence="2">DUF4604 domain-containing protein</fullName>
    </recommendedName>
</protein>
<organism evidence="3">
    <name type="scientific">Timema cristinae</name>
    <name type="common">Walking stick</name>
    <dbReference type="NCBI Taxonomy" id="61476"/>
    <lineage>
        <taxon>Eukaryota</taxon>
        <taxon>Metazoa</taxon>
        <taxon>Ecdysozoa</taxon>
        <taxon>Arthropoda</taxon>
        <taxon>Hexapoda</taxon>
        <taxon>Insecta</taxon>
        <taxon>Pterygota</taxon>
        <taxon>Neoptera</taxon>
        <taxon>Polyneoptera</taxon>
        <taxon>Phasmatodea</taxon>
        <taxon>Timematodea</taxon>
        <taxon>Timematoidea</taxon>
        <taxon>Timematidae</taxon>
        <taxon>Timema</taxon>
    </lineage>
</organism>
<feature type="compositionally biased region" description="Acidic residues" evidence="1">
    <location>
        <begin position="16"/>
        <end position="27"/>
    </location>
</feature>
<feature type="region of interest" description="Disordered" evidence="1">
    <location>
        <begin position="1"/>
        <end position="27"/>
    </location>
</feature>
<evidence type="ECO:0000259" key="2">
    <source>
        <dbReference type="Pfam" id="PF15377"/>
    </source>
</evidence>
<proteinExistence type="predicted"/>
<dbReference type="InterPro" id="IPR027911">
    <property type="entry name" value="DUF4604"/>
</dbReference>
<sequence length="75" mass="8541">MAEDGEIERESLSGVTDEDVEDKDEEQPVVVVLKPGDLSAEEVAQLQVKEQEGRYYIWGFKSLARNDDQQLLLLF</sequence>
<dbReference type="AlphaFoldDB" id="A0A7R9DE66"/>
<evidence type="ECO:0000313" key="3">
    <source>
        <dbReference type="EMBL" id="CAD7412062.1"/>
    </source>
</evidence>
<feature type="domain" description="DUF4604" evidence="2">
    <location>
        <begin position="9"/>
        <end position="48"/>
    </location>
</feature>
<accession>A0A7R9DE66</accession>